<name>A0A0D6M632_9BILA</name>
<evidence type="ECO:0000313" key="3">
    <source>
        <dbReference type="Proteomes" id="UP000054495"/>
    </source>
</evidence>
<evidence type="ECO:0000313" key="2">
    <source>
        <dbReference type="EMBL" id="EPB77866.1"/>
    </source>
</evidence>
<sequence length="99" mass="11126">MNELNHNNVRGLASRLPSSVPPIEKESSDIKNASRAEQLWDLFVSSRARSGEIPLVIAARIFNRPINQLSPKEMNDLLHDSKDGMIGCHWIYATVSQQN</sequence>
<reference evidence="2 3" key="1">
    <citation type="submission" date="2013-05" db="EMBL/GenBank/DDBJ databases">
        <title>Draft genome of the parasitic nematode Anyclostoma ceylanicum.</title>
        <authorList>
            <person name="Mitreva M."/>
        </authorList>
    </citation>
    <scope>NUCLEOTIDE SEQUENCE [LARGE SCALE GENOMIC DNA]</scope>
</reference>
<accession>A0A0D6M632</accession>
<protein>
    <submittedName>
        <fullName evidence="2">Uncharacterized protein</fullName>
    </submittedName>
</protein>
<gene>
    <name evidence="2" type="ORF">ANCCEY_03042</name>
</gene>
<dbReference type="EMBL" id="KE124826">
    <property type="protein sequence ID" value="EPB77866.1"/>
    <property type="molecule type" value="Genomic_DNA"/>
</dbReference>
<organism evidence="2 3">
    <name type="scientific">Ancylostoma ceylanicum</name>
    <dbReference type="NCBI Taxonomy" id="53326"/>
    <lineage>
        <taxon>Eukaryota</taxon>
        <taxon>Metazoa</taxon>
        <taxon>Ecdysozoa</taxon>
        <taxon>Nematoda</taxon>
        <taxon>Chromadorea</taxon>
        <taxon>Rhabditida</taxon>
        <taxon>Rhabditina</taxon>
        <taxon>Rhabditomorpha</taxon>
        <taxon>Strongyloidea</taxon>
        <taxon>Ancylostomatidae</taxon>
        <taxon>Ancylostomatinae</taxon>
        <taxon>Ancylostoma</taxon>
    </lineage>
</organism>
<keyword evidence="3" id="KW-1185">Reference proteome</keyword>
<dbReference type="AlphaFoldDB" id="A0A0D6M632"/>
<feature type="region of interest" description="Disordered" evidence="1">
    <location>
        <begin position="1"/>
        <end position="29"/>
    </location>
</feature>
<evidence type="ECO:0000256" key="1">
    <source>
        <dbReference type="SAM" id="MobiDB-lite"/>
    </source>
</evidence>
<dbReference type="Proteomes" id="UP000054495">
    <property type="component" value="Unassembled WGS sequence"/>
</dbReference>
<proteinExistence type="predicted"/>